<dbReference type="GO" id="GO:0000794">
    <property type="term" value="C:condensed nuclear chromosome"/>
    <property type="evidence" value="ECO:0007669"/>
    <property type="project" value="TreeGrafter"/>
</dbReference>
<dbReference type="RefSeq" id="XP_014155422.1">
    <property type="nucleotide sequence ID" value="XM_014299947.1"/>
</dbReference>
<dbReference type="EMBL" id="KQ242025">
    <property type="protein sequence ID" value="KNC81520.1"/>
    <property type="molecule type" value="Genomic_DNA"/>
</dbReference>
<comment type="subcellular location">
    <subcellularLocation>
        <location evidence="1">Nucleus</location>
    </subcellularLocation>
</comment>
<dbReference type="InterPro" id="IPR013632">
    <property type="entry name" value="Rad51_C"/>
</dbReference>
<evidence type="ECO:0000256" key="4">
    <source>
        <dbReference type="ARBA" id="ARBA00022840"/>
    </source>
</evidence>
<dbReference type="STRING" id="667725.A0A0L0FXF0"/>
<dbReference type="GO" id="GO:0006312">
    <property type="term" value="P:mitotic recombination"/>
    <property type="evidence" value="ECO:0007669"/>
    <property type="project" value="TreeGrafter"/>
</dbReference>
<proteinExistence type="inferred from homology"/>
<name>A0A0L0FXF0_9EUKA</name>
<evidence type="ECO:0000313" key="11">
    <source>
        <dbReference type="Proteomes" id="UP000054560"/>
    </source>
</evidence>
<sequence>MTAADLRIKRESVVRCSTGSSDVDALLGGGIPSQQITEVFGEFRTGKSQLCHTMCVTAQLPTSLGGMEGKVAYIDTEGTFRPERLMPIADRFGVDRDAVLDNIMYARAYTSEHQMELLTICAAKFAEERGTFKLLIVDSIIALFRVDFSGRGELADRQQKLAHMLSCLVKLAEEFNVAVFITNQMTADPGANVTFVADPKKPKVLRHSFALISGRGDQRICKIYDSPDMPESEAVYQITNGGIDNPTS</sequence>
<protein>
    <submittedName>
        <fullName evidence="10">Meiotic recombination protein DMC1/LIM15</fullName>
    </submittedName>
</protein>
<dbReference type="PROSITE" id="PS50162">
    <property type="entry name" value="RECA_2"/>
    <property type="match status" value="1"/>
</dbReference>
<dbReference type="Pfam" id="PF08423">
    <property type="entry name" value="Rad51"/>
    <property type="match status" value="1"/>
</dbReference>
<dbReference type="OrthoDB" id="10251254at2759"/>
<evidence type="ECO:0000259" key="9">
    <source>
        <dbReference type="PROSITE" id="PS50162"/>
    </source>
</evidence>
<evidence type="ECO:0000313" key="10">
    <source>
        <dbReference type="EMBL" id="KNC81520.1"/>
    </source>
</evidence>
<feature type="domain" description="RecA family profile 1" evidence="9">
    <location>
        <begin position="12"/>
        <end position="185"/>
    </location>
</feature>
<keyword evidence="4" id="KW-0067">ATP-binding</keyword>
<evidence type="ECO:0000256" key="5">
    <source>
        <dbReference type="ARBA" id="ARBA00023125"/>
    </source>
</evidence>
<dbReference type="eggNOG" id="KOG1434">
    <property type="taxonomic scope" value="Eukaryota"/>
</dbReference>
<dbReference type="SUPFAM" id="SSF52540">
    <property type="entry name" value="P-loop containing nucleoside triphosphate hydrolases"/>
    <property type="match status" value="1"/>
</dbReference>
<dbReference type="GO" id="GO:0003690">
    <property type="term" value="F:double-stranded DNA binding"/>
    <property type="evidence" value="ECO:0007669"/>
    <property type="project" value="TreeGrafter"/>
</dbReference>
<keyword evidence="5" id="KW-0238">DNA-binding</keyword>
<dbReference type="GO" id="GO:0140664">
    <property type="term" value="F:ATP-dependent DNA damage sensor activity"/>
    <property type="evidence" value="ECO:0007669"/>
    <property type="project" value="InterPro"/>
</dbReference>
<dbReference type="Proteomes" id="UP000054560">
    <property type="component" value="Unassembled WGS sequence"/>
</dbReference>
<evidence type="ECO:0000256" key="6">
    <source>
        <dbReference type="ARBA" id="ARBA00023242"/>
    </source>
</evidence>
<keyword evidence="8" id="KW-0131">Cell cycle</keyword>
<dbReference type="GO" id="GO:0000150">
    <property type="term" value="F:DNA strand exchange activity"/>
    <property type="evidence" value="ECO:0007669"/>
    <property type="project" value="TreeGrafter"/>
</dbReference>
<dbReference type="GO" id="GO:0000730">
    <property type="term" value="P:DNA recombinase assembly"/>
    <property type="evidence" value="ECO:0007669"/>
    <property type="project" value="TreeGrafter"/>
</dbReference>
<keyword evidence="6" id="KW-0539">Nucleus</keyword>
<comment type="similarity">
    <text evidence="2">Belongs to the RecA family. DMC1 subfamily.</text>
</comment>
<evidence type="ECO:0000256" key="1">
    <source>
        <dbReference type="ARBA" id="ARBA00004123"/>
    </source>
</evidence>
<keyword evidence="11" id="KW-1185">Reference proteome</keyword>
<evidence type="ECO:0000256" key="7">
    <source>
        <dbReference type="ARBA" id="ARBA00023254"/>
    </source>
</evidence>
<dbReference type="NCBIfam" id="NF003301">
    <property type="entry name" value="PRK04301.1"/>
    <property type="match status" value="1"/>
</dbReference>
<keyword evidence="3" id="KW-0547">Nucleotide-binding</keyword>
<evidence type="ECO:0000256" key="3">
    <source>
        <dbReference type="ARBA" id="ARBA00022741"/>
    </source>
</evidence>
<evidence type="ECO:0000256" key="2">
    <source>
        <dbReference type="ARBA" id="ARBA00008897"/>
    </source>
</evidence>
<organism evidence="10 11">
    <name type="scientific">Sphaeroforma arctica JP610</name>
    <dbReference type="NCBI Taxonomy" id="667725"/>
    <lineage>
        <taxon>Eukaryota</taxon>
        <taxon>Ichthyosporea</taxon>
        <taxon>Ichthyophonida</taxon>
        <taxon>Sphaeroforma</taxon>
    </lineage>
</organism>
<gene>
    <name evidence="10" type="ORF">SARC_06166</name>
</gene>
<evidence type="ECO:0000256" key="8">
    <source>
        <dbReference type="ARBA" id="ARBA00023306"/>
    </source>
</evidence>
<dbReference type="InterPro" id="IPR020588">
    <property type="entry name" value="RecA_ATP-bd"/>
</dbReference>
<dbReference type="PANTHER" id="PTHR22942">
    <property type="entry name" value="RECA/RAD51/RADA DNA STRAND-PAIRING FAMILY MEMBER"/>
    <property type="match status" value="1"/>
</dbReference>
<dbReference type="InterPro" id="IPR027417">
    <property type="entry name" value="P-loop_NTPase"/>
</dbReference>
<reference evidence="10 11" key="1">
    <citation type="submission" date="2011-02" db="EMBL/GenBank/DDBJ databases">
        <title>The Genome Sequence of Sphaeroforma arctica JP610.</title>
        <authorList>
            <consortium name="The Broad Institute Genome Sequencing Platform"/>
            <person name="Russ C."/>
            <person name="Cuomo C."/>
            <person name="Young S.K."/>
            <person name="Zeng Q."/>
            <person name="Gargeya S."/>
            <person name="Alvarado L."/>
            <person name="Berlin A."/>
            <person name="Chapman S.B."/>
            <person name="Chen Z."/>
            <person name="Freedman E."/>
            <person name="Gellesch M."/>
            <person name="Goldberg J."/>
            <person name="Griggs A."/>
            <person name="Gujja S."/>
            <person name="Heilman E."/>
            <person name="Heiman D."/>
            <person name="Howarth C."/>
            <person name="Mehta T."/>
            <person name="Neiman D."/>
            <person name="Pearson M."/>
            <person name="Roberts A."/>
            <person name="Saif S."/>
            <person name="Shea T."/>
            <person name="Shenoy N."/>
            <person name="Sisk P."/>
            <person name="Stolte C."/>
            <person name="Sykes S."/>
            <person name="White J."/>
            <person name="Yandava C."/>
            <person name="Burger G."/>
            <person name="Gray M.W."/>
            <person name="Holland P.W.H."/>
            <person name="King N."/>
            <person name="Lang F.B.F."/>
            <person name="Roger A.J."/>
            <person name="Ruiz-Trillo I."/>
            <person name="Haas B."/>
            <person name="Nusbaum C."/>
            <person name="Birren B."/>
        </authorList>
    </citation>
    <scope>NUCLEOTIDE SEQUENCE [LARGE SCALE GENOMIC DNA]</scope>
    <source>
        <strain evidence="10 11">JP610</strain>
    </source>
</reference>
<dbReference type="FunFam" id="3.40.50.300:FF:000239">
    <property type="entry name" value="Meiotic recombination protein DMC1"/>
    <property type="match status" value="1"/>
</dbReference>
<dbReference type="GO" id="GO:0005524">
    <property type="term" value="F:ATP binding"/>
    <property type="evidence" value="ECO:0007669"/>
    <property type="project" value="UniProtKB-KW"/>
</dbReference>
<accession>A0A0L0FXF0</accession>
<dbReference type="GO" id="GO:0003697">
    <property type="term" value="F:single-stranded DNA binding"/>
    <property type="evidence" value="ECO:0007669"/>
    <property type="project" value="TreeGrafter"/>
</dbReference>
<dbReference type="GeneID" id="25906670"/>
<dbReference type="GO" id="GO:0070192">
    <property type="term" value="P:chromosome organization involved in meiotic cell cycle"/>
    <property type="evidence" value="ECO:0007669"/>
    <property type="project" value="TreeGrafter"/>
</dbReference>
<dbReference type="PANTHER" id="PTHR22942:SF30">
    <property type="entry name" value="MEIOTIC RECOMBINATION PROTEIN DMC1_LIM15 HOMOLOG"/>
    <property type="match status" value="1"/>
</dbReference>
<dbReference type="Gene3D" id="3.40.50.300">
    <property type="entry name" value="P-loop containing nucleotide triphosphate hydrolases"/>
    <property type="match status" value="1"/>
</dbReference>
<dbReference type="AlphaFoldDB" id="A0A0L0FXF0"/>
<dbReference type="GO" id="GO:0007131">
    <property type="term" value="P:reciprocal meiotic recombination"/>
    <property type="evidence" value="ECO:0007669"/>
    <property type="project" value="TreeGrafter"/>
</dbReference>
<dbReference type="GO" id="GO:0042148">
    <property type="term" value="P:DNA strand invasion"/>
    <property type="evidence" value="ECO:0007669"/>
    <property type="project" value="TreeGrafter"/>
</dbReference>
<keyword evidence="7" id="KW-0469">Meiosis</keyword>